<keyword evidence="2" id="KW-0812">Transmembrane</keyword>
<evidence type="ECO:0000256" key="1">
    <source>
        <dbReference type="SAM" id="MobiDB-lite"/>
    </source>
</evidence>
<keyword evidence="2" id="KW-0472">Membrane</keyword>
<evidence type="ECO:0000313" key="5">
    <source>
        <dbReference type="Proteomes" id="UP001458880"/>
    </source>
</evidence>
<dbReference type="GO" id="GO:0035091">
    <property type="term" value="F:phosphatidylinositol binding"/>
    <property type="evidence" value="ECO:0007669"/>
    <property type="project" value="TreeGrafter"/>
</dbReference>
<keyword evidence="2" id="KW-1133">Transmembrane helix</keyword>
<dbReference type="Proteomes" id="UP001458880">
    <property type="component" value="Unassembled WGS sequence"/>
</dbReference>
<evidence type="ECO:0000313" key="4">
    <source>
        <dbReference type="EMBL" id="KAK9685282.1"/>
    </source>
</evidence>
<organism evidence="4 5">
    <name type="scientific">Popillia japonica</name>
    <name type="common">Japanese beetle</name>
    <dbReference type="NCBI Taxonomy" id="7064"/>
    <lineage>
        <taxon>Eukaryota</taxon>
        <taxon>Metazoa</taxon>
        <taxon>Ecdysozoa</taxon>
        <taxon>Arthropoda</taxon>
        <taxon>Hexapoda</taxon>
        <taxon>Insecta</taxon>
        <taxon>Pterygota</taxon>
        <taxon>Neoptera</taxon>
        <taxon>Endopterygota</taxon>
        <taxon>Coleoptera</taxon>
        <taxon>Polyphaga</taxon>
        <taxon>Scarabaeiformia</taxon>
        <taxon>Scarabaeidae</taxon>
        <taxon>Rutelinae</taxon>
        <taxon>Popillia</taxon>
    </lineage>
</organism>
<feature type="transmembrane region" description="Helical" evidence="2">
    <location>
        <begin position="28"/>
        <end position="45"/>
    </location>
</feature>
<dbReference type="Gene3D" id="1.10.167.10">
    <property type="entry name" value="Regulator of G-protein Signalling 4, domain 2"/>
    <property type="match status" value="1"/>
</dbReference>
<dbReference type="GO" id="GO:0005769">
    <property type="term" value="C:early endosome"/>
    <property type="evidence" value="ECO:0007669"/>
    <property type="project" value="TreeGrafter"/>
</dbReference>
<feature type="domain" description="PXA" evidence="3">
    <location>
        <begin position="95"/>
        <end position="340"/>
    </location>
</feature>
<dbReference type="InterPro" id="IPR044926">
    <property type="entry name" value="RGS_subdomain_2"/>
</dbReference>
<proteinExistence type="predicted"/>
<dbReference type="SMART" id="SM00313">
    <property type="entry name" value="PXA"/>
    <property type="match status" value="1"/>
</dbReference>
<feature type="transmembrane region" description="Helical" evidence="2">
    <location>
        <begin position="6"/>
        <end position="23"/>
    </location>
</feature>
<comment type="caution">
    <text evidence="4">The sequence shown here is derived from an EMBL/GenBank/DDBJ whole genome shotgun (WGS) entry which is preliminary data.</text>
</comment>
<gene>
    <name evidence="4" type="ORF">QE152_g38166</name>
</gene>
<dbReference type="PANTHER" id="PTHR22775:SF3">
    <property type="entry name" value="SORTING NEXIN-13"/>
    <property type="match status" value="1"/>
</dbReference>
<dbReference type="Pfam" id="PF02194">
    <property type="entry name" value="PXA"/>
    <property type="match status" value="1"/>
</dbReference>
<dbReference type="PANTHER" id="PTHR22775">
    <property type="entry name" value="SORTING NEXIN"/>
    <property type="match status" value="1"/>
</dbReference>
<feature type="compositionally biased region" description="Basic and acidic residues" evidence="1">
    <location>
        <begin position="178"/>
        <end position="197"/>
    </location>
</feature>
<sequence>MDNHTIGWIVLIFILFLTTFGIYWCLTVLASILIFTVGLITLLYIQEGDVDKFYRHCAGNPLACTNTSDGGLTEVVKKLSNPEKELKYDNRVTGSDIIDSSLQEILGYIIRDYIIPWYNLISLDNEFTQKTIKKTAQSLAINISNRVKDVDWIPFLTTKLVDDATTHLKLFKQARIKMKQDEPPKSPKSSPRRDIRASPKKMHKRNKSETDVNWYFGNRNAIDGREVDHSITNSKFYTKDSTKKMATLEEYFFDLECTMDKNNVCRDLICIEVDKEKEFLSELVEILLYILLPDEDFQCKPLRYIVREIFVNCVIFPLFTMISDPDYLNQAIVWLCLREVPLPSDIFLTTLRLTDNCDELKYTKEMVVKEIQVVRSRDSGGDSDLSIKQQLSSLMYVLKLVDNRLTKVNNVEVTDSLSTTDYTIPLESIKVDLPLNVILVNNVALSYFIDYVSSHGIHACLFFYLNIEGWKISVEQQLSDMQINKIKGLSENTSAVYENIRTTATNLYDQYLD</sequence>
<dbReference type="EMBL" id="JASPKY010000790">
    <property type="protein sequence ID" value="KAK9685282.1"/>
    <property type="molecule type" value="Genomic_DNA"/>
</dbReference>
<reference evidence="4 5" key="1">
    <citation type="journal article" date="2024" name="BMC Genomics">
        <title>De novo assembly and annotation of Popillia japonica's genome with initial clues to its potential as an invasive pest.</title>
        <authorList>
            <person name="Cucini C."/>
            <person name="Boschi S."/>
            <person name="Funari R."/>
            <person name="Cardaioli E."/>
            <person name="Iannotti N."/>
            <person name="Marturano G."/>
            <person name="Paoli F."/>
            <person name="Bruttini M."/>
            <person name="Carapelli A."/>
            <person name="Frati F."/>
            <person name="Nardi F."/>
        </authorList>
    </citation>
    <scope>NUCLEOTIDE SEQUENCE [LARGE SCALE GENOMIC DNA]</scope>
    <source>
        <strain evidence="4">DMR45628</strain>
    </source>
</reference>
<feature type="region of interest" description="Disordered" evidence="1">
    <location>
        <begin position="176"/>
        <end position="207"/>
    </location>
</feature>
<evidence type="ECO:0000256" key="2">
    <source>
        <dbReference type="SAM" id="Phobius"/>
    </source>
</evidence>
<dbReference type="InterPro" id="IPR036305">
    <property type="entry name" value="RGS_sf"/>
</dbReference>
<name>A0AAW1I7W7_POPJA</name>
<keyword evidence="5" id="KW-1185">Reference proteome</keyword>
<evidence type="ECO:0000259" key="3">
    <source>
        <dbReference type="PROSITE" id="PS51207"/>
    </source>
</evidence>
<dbReference type="SUPFAM" id="SSF48097">
    <property type="entry name" value="Regulator of G-protein signaling, RGS"/>
    <property type="match status" value="1"/>
</dbReference>
<dbReference type="AlphaFoldDB" id="A0AAW1I7W7"/>
<dbReference type="InterPro" id="IPR003114">
    <property type="entry name" value="Phox_assoc"/>
</dbReference>
<accession>A0AAW1I7W7</accession>
<protein>
    <submittedName>
        <fullName evidence="4">PXA domain</fullName>
    </submittedName>
</protein>
<dbReference type="PROSITE" id="PS51207">
    <property type="entry name" value="PXA"/>
    <property type="match status" value="1"/>
</dbReference>